<keyword evidence="8" id="KW-1185">Reference proteome</keyword>
<name>A0AAW1T4Y7_9CHLO</name>
<evidence type="ECO:0000256" key="4">
    <source>
        <dbReference type="ARBA" id="ARBA00022679"/>
    </source>
</evidence>
<protein>
    <recommendedName>
        <fullName evidence="3">transaldolase</fullName>
        <ecNumber evidence="3">2.2.1.2</ecNumber>
    </recommendedName>
</protein>
<dbReference type="SUPFAM" id="SSF51569">
    <property type="entry name" value="Aldolase"/>
    <property type="match status" value="1"/>
</dbReference>
<dbReference type="NCBIfam" id="TIGR00874">
    <property type="entry name" value="talAB"/>
    <property type="match status" value="1"/>
</dbReference>
<dbReference type="CDD" id="cd00957">
    <property type="entry name" value="Transaldolase_TalAB"/>
    <property type="match status" value="1"/>
</dbReference>
<dbReference type="Gene3D" id="3.20.20.70">
    <property type="entry name" value="Aldolase class I"/>
    <property type="match status" value="1"/>
</dbReference>
<dbReference type="InterPro" id="IPR001585">
    <property type="entry name" value="TAL/FSA"/>
</dbReference>
<organism evidence="7 8">
    <name type="scientific">Apatococcus fuscideae</name>
    <dbReference type="NCBI Taxonomy" id="2026836"/>
    <lineage>
        <taxon>Eukaryota</taxon>
        <taxon>Viridiplantae</taxon>
        <taxon>Chlorophyta</taxon>
        <taxon>core chlorophytes</taxon>
        <taxon>Trebouxiophyceae</taxon>
        <taxon>Chlorellales</taxon>
        <taxon>Chlorellaceae</taxon>
        <taxon>Apatococcus</taxon>
    </lineage>
</organism>
<evidence type="ECO:0000256" key="6">
    <source>
        <dbReference type="ARBA" id="ARBA00023270"/>
    </source>
</evidence>
<keyword evidence="5" id="KW-0570">Pentose shunt</keyword>
<accession>A0AAW1T4Y7</accession>
<dbReference type="GO" id="GO:0006098">
    <property type="term" value="P:pentose-phosphate shunt"/>
    <property type="evidence" value="ECO:0007669"/>
    <property type="project" value="UniProtKB-KW"/>
</dbReference>
<dbReference type="InterPro" id="IPR018225">
    <property type="entry name" value="Transaldolase_AS"/>
</dbReference>
<evidence type="ECO:0000256" key="5">
    <source>
        <dbReference type="ARBA" id="ARBA00023126"/>
    </source>
</evidence>
<comment type="pathway">
    <text evidence="1">Carbohydrate degradation; pentose phosphate pathway; D-glyceraldehyde 3-phosphate and beta-D-fructose 6-phosphate from D-ribose 5-phosphate and D-xylulose 5-phosphate (non-oxidative stage): step 2/3.</text>
</comment>
<dbReference type="GO" id="GO:0004801">
    <property type="term" value="F:transaldolase activity"/>
    <property type="evidence" value="ECO:0007669"/>
    <property type="project" value="UniProtKB-EC"/>
</dbReference>
<dbReference type="InterPro" id="IPR004730">
    <property type="entry name" value="Transaldolase_1"/>
</dbReference>
<sequence>MRQSVMTKAAAATEFTKTEVKTPQQAGTHEAENQLVALKQLSKVVADTGDIELIKKYKPVDSTTNPSLVYKAVQMPQYAHFLQDAKAEEKGMPEPGNPYGKIADRLAVNMGIEILQEIPGRVSTEVDAHLSFDTQKTIDKALTLVDKYSEKNIDPSRIYIKIASTWAGIRAADELQKQGIDCNLTLLFSFAQAAACADAGAALISPFVGRILDWYKKAEGRDFVGAEDPGVKSVTNIYKYYKAFGYKTIVMAASFRNIGEIQELAGCDNITISPNLLGELEANTNPLAQKLYPTMGGYNGKQLDLSAKNQLLFDKLHGEEPMAVDKLGEGIDGFAKDQVNLFNLLAKLDDAGHGK</sequence>
<gene>
    <name evidence="7" type="ORF">WJX84_012059</name>
</gene>
<dbReference type="InterPro" id="IPR013785">
    <property type="entry name" value="Aldolase_TIM"/>
</dbReference>
<evidence type="ECO:0000256" key="2">
    <source>
        <dbReference type="ARBA" id="ARBA00008012"/>
    </source>
</evidence>
<dbReference type="GO" id="GO:0005975">
    <property type="term" value="P:carbohydrate metabolic process"/>
    <property type="evidence" value="ECO:0007669"/>
    <property type="project" value="InterPro"/>
</dbReference>
<dbReference type="EMBL" id="JALJOV010000399">
    <property type="protein sequence ID" value="KAK9864051.1"/>
    <property type="molecule type" value="Genomic_DNA"/>
</dbReference>
<dbReference type="PANTHER" id="PTHR10683">
    <property type="entry name" value="TRANSALDOLASE"/>
    <property type="match status" value="1"/>
</dbReference>
<keyword evidence="4" id="KW-0808">Transferase</keyword>
<evidence type="ECO:0000313" key="8">
    <source>
        <dbReference type="Proteomes" id="UP001485043"/>
    </source>
</evidence>
<dbReference type="GO" id="GO:0005737">
    <property type="term" value="C:cytoplasm"/>
    <property type="evidence" value="ECO:0007669"/>
    <property type="project" value="InterPro"/>
</dbReference>
<comment type="similarity">
    <text evidence="2">Belongs to the transaldolase family. Type 1 subfamily.</text>
</comment>
<proteinExistence type="inferred from homology"/>
<evidence type="ECO:0000256" key="1">
    <source>
        <dbReference type="ARBA" id="ARBA00004857"/>
    </source>
</evidence>
<dbReference type="EC" id="2.2.1.2" evidence="3"/>
<evidence type="ECO:0000256" key="3">
    <source>
        <dbReference type="ARBA" id="ARBA00013151"/>
    </source>
</evidence>
<reference evidence="7 8" key="1">
    <citation type="journal article" date="2024" name="Nat. Commun.">
        <title>Phylogenomics reveals the evolutionary origins of lichenization in chlorophyte algae.</title>
        <authorList>
            <person name="Puginier C."/>
            <person name="Libourel C."/>
            <person name="Otte J."/>
            <person name="Skaloud P."/>
            <person name="Haon M."/>
            <person name="Grisel S."/>
            <person name="Petersen M."/>
            <person name="Berrin J.G."/>
            <person name="Delaux P.M."/>
            <person name="Dal Grande F."/>
            <person name="Keller J."/>
        </authorList>
    </citation>
    <scope>NUCLEOTIDE SEQUENCE [LARGE SCALE GENOMIC DNA]</scope>
    <source>
        <strain evidence="7 8">SAG 2523</strain>
    </source>
</reference>
<dbReference type="AlphaFoldDB" id="A0AAW1T4Y7"/>
<dbReference type="Proteomes" id="UP001485043">
    <property type="component" value="Unassembled WGS sequence"/>
</dbReference>
<evidence type="ECO:0000313" key="7">
    <source>
        <dbReference type="EMBL" id="KAK9864051.1"/>
    </source>
</evidence>
<comment type="caution">
    <text evidence="7">The sequence shown here is derived from an EMBL/GenBank/DDBJ whole genome shotgun (WGS) entry which is preliminary data.</text>
</comment>
<dbReference type="PANTHER" id="PTHR10683:SF18">
    <property type="entry name" value="TRANSALDOLASE"/>
    <property type="match status" value="1"/>
</dbReference>
<keyword evidence="6" id="KW-0704">Schiff base</keyword>
<dbReference type="Pfam" id="PF00923">
    <property type="entry name" value="TAL_FSA"/>
    <property type="match status" value="1"/>
</dbReference>
<dbReference type="PROSITE" id="PS01054">
    <property type="entry name" value="TRANSALDOLASE_1"/>
    <property type="match status" value="1"/>
</dbReference>